<dbReference type="OrthoDB" id="5373249at2"/>
<dbReference type="AlphaFoldDB" id="A0A1W1WTJ5"/>
<dbReference type="PANTHER" id="PTHR36504">
    <property type="entry name" value="LIPOPOLYSACCHARIDE EXPORT SYSTEM PROTEIN LPTA"/>
    <property type="match status" value="1"/>
</dbReference>
<evidence type="ECO:0000256" key="1">
    <source>
        <dbReference type="ARBA" id="ARBA00022448"/>
    </source>
</evidence>
<name>A0A1W1WTJ5_9BACT</name>
<keyword evidence="2 4" id="KW-0732">Signal</keyword>
<dbReference type="RefSeq" id="WP_084275777.1">
    <property type="nucleotide sequence ID" value="NZ_AP026671.1"/>
</dbReference>
<evidence type="ECO:0000256" key="2">
    <source>
        <dbReference type="ARBA" id="ARBA00022729"/>
    </source>
</evidence>
<dbReference type="GO" id="GO:0015920">
    <property type="term" value="P:lipopolysaccharide transport"/>
    <property type="evidence" value="ECO:0007669"/>
    <property type="project" value="InterPro"/>
</dbReference>
<feature type="chain" id="PRO_5012303313" evidence="4">
    <location>
        <begin position="18"/>
        <end position="153"/>
    </location>
</feature>
<evidence type="ECO:0000259" key="5">
    <source>
        <dbReference type="Pfam" id="PF03968"/>
    </source>
</evidence>
<dbReference type="GO" id="GO:0009279">
    <property type="term" value="C:cell outer membrane"/>
    <property type="evidence" value="ECO:0007669"/>
    <property type="project" value="TreeGrafter"/>
</dbReference>
<evidence type="ECO:0000256" key="4">
    <source>
        <dbReference type="SAM" id="SignalP"/>
    </source>
</evidence>
<evidence type="ECO:0000256" key="3">
    <source>
        <dbReference type="ARBA" id="ARBA00022764"/>
    </source>
</evidence>
<keyword evidence="3" id="KW-0574">Periplasm</keyword>
<keyword evidence="7" id="KW-1185">Reference proteome</keyword>
<feature type="domain" description="Organic solvent tolerance-like N-terminal" evidence="5">
    <location>
        <begin position="21"/>
        <end position="131"/>
    </location>
</feature>
<dbReference type="GO" id="GO:0030288">
    <property type="term" value="C:outer membrane-bounded periplasmic space"/>
    <property type="evidence" value="ECO:0007669"/>
    <property type="project" value="TreeGrafter"/>
</dbReference>
<dbReference type="GO" id="GO:0017089">
    <property type="term" value="F:glycolipid transfer activity"/>
    <property type="evidence" value="ECO:0007669"/>
    <property type="project" value="TreeGrafter"/>
</dbReference>
<dbReference type="STRING" id="1069081.SAMN05660197_1373"/>
<reference evidence="7" key="1">
    <citation type="submission" date="2017-04" db="EMBL/GenBank/DDBJ databases">
        <authorList>
            <person name="Varghese N."/>
            <person name="Submissions S."/>
        </authorList>
    </citation>
    <scope>NUCLEOTIDE SEQUENCE [LARGE SCALE GENOMIC DNA]</scope>
    <source>
        <strain evidence="7">DSM 16512</strain>
    </source>
</reference>
<dbReference type="InterPro" id="IPR052037">
    <property type="entry name" value="LPS_export_LptA"/>
</dbReference>
<dbReference type="Pfam" id="PF03968">
    <property type="entry name" value="LptD_N"/>
    <property type="match status" value="1"/>
</dbReference>
<accession>A0A1W1WTJ5</accession>
<sequence length="153" mass="17897">MKKIFFILCLSFFSLYAAQIEITSKKFEADQKKLFSKFIGNVIFKKGSDIIKADEVFIYFNKAKKPQKIDAKGHVTFVLHDQQGKKYKGKAKEVIYYPSKKEYYLRGSVEIVQFPQKKRIYAQNIYLNLQQSKISVKGTQDTPVKMIFTIEEK</sequence>
<dbReference type="InterPro" id="IPR014340">
    <property type="entry name" value="LptA"/>
</dbReference>
<gene>
    <name evidence="6" type="ORF">SAMN05660197_1373</name>
</gene>
<feature type="signal peptide" evidence="4">
    <location>
        <begin position="1"/>
        <end position="17"/>
    </location>
</feature>
<evidence type="ECO:0000313" key="6">
    <source>
        <dbReference type="EMBL" id="SMC09556.1"/>
    </source>
</evidence>
<protein>
    <submittedName>
        <fullName evidence="6">Lipopolysaccharide export system protein LptA</fullName>
    </submittedName>
</protein>
<dbReference type="InterPro" id="IPR005653">
    <property type="entry name" value="OstA-like_N"/>
</dbReference>
<dbReference type="PANTHER" id="PTHR36504:SF1">
    <property type="entry name" value="LIPOPOLYSACCHARIDE EXPORT SYSTEM PROTEIN LPTA"/>
    <property type="match status" value="1"/>
</dbReference>
<evidence type="ECO:0000313" key="7">
    <source>
        <dbReference type="Proteomes" id="UP000192602"/>
    </source>
</evidence>
<dbReference type="Gene3D" id="2.60.450.10">
    <property type="entry name" value="Lipopolysaccharide (LPS) transport protein A like domain"/>
    <property type="match status" value="1"/>
</dbReference>
<dbReference type="Proteomes" id="UP000192602">
    <property type="component" value="Unassembled WGS sequence"/>
</dbReference>
<proteinExistence type="predicted"/>
<dbReference type="NCBIfam" id="TIGR03002">
    <property type="entry name" value="outer_YhbN_LptA"/>
    <property type="match status" value="1"/>
</dbReference>
<dbReference type="EMBL" id="FWWZ01000001">
    <property type="protein sequence ID" value="SMC09556.1"/>
    <property type="molecule type" value="Genomic_DNA"/>
</dbReference>
<organism evidence="6 7">
    <name type="scientific">Nitratiruptor tergarcus DSM 16512</name>
    <dbReference type="NCBI Taxonomy" id="1069081"/>
    <lineage>
        <taxon>Bacteria</taxon>
        <taxon>Pseudomonadati</taxon>
        <taxon>Campylobacterota</taxon>
        <taxon>Epsilonproteobacteria</taxon>
        <taxon>Nautiliales</taxon>
        <taxon>Nitratiruptoraceae</taxon>
        <taxon>Nitratiruptor</taxon>
    </lineage>
</organism>
<dbReference type="GO" id="GO:0001530">
    <property type="term" value="F:lipopolysaccharide binding"/>
    <property type="evidence" value="ECO:0007669"/>
    <property type="project" value="InterPro"/>
</dbReference>
<keyword evidence="1" id="KW-0813">Transport</keyword>